<feature type="compositionally biased region" description="Basic and acidic residues" evidence="21">
    <location>
        <begin position="976"/>
        <end position="987"/>
    </location>
</feature>
<evidence type="ECO:0000256" key="16">
    <source>
        <dbReference type="ARBA" id="ARBA00023027"/>
    </source>
</evidence>
<dbReference type="Pfam" id="PF01063">
    <property type="entry name" value="Aminotran_4"/>
    <property type="match status" value="1"/>
</dbReference>
<dbReference type="InterPro" id="IPR013149">
    <property type="entry name" value="ADH-like_C"/>
</dbReference>
<dbReference type="GO" id="GO:0000949">
    <property type="term" value="P:aromatic amino acid family catabolic process to alcohol via Ehrlich pathway"/>
    <property type="evidence" value="ECO:0007669"/>
    <property type="project" value="TreeGrafter"/>
</dbReference>
<comment type="similarity">
    <text evidence="7">Belongs to the class-IV pyridoxal-phosphate-dependent aminotransferase family.</text>
</comment>
<dbReference type="STRING" id="1448316.A0A395H9Y8"/>
<dbReference type="InterPro" id="IPR013154">
    <property type="entry name" value="ADH-like_N"/>
</dbReference>
<keyword evidence="17" id="KW-0786">Thiamine pyrophosphate</keyword>
<evidence type="ECO:0000256" key="13">
    <source>
        <dbReference type="ARBA" id="ARBA00022842"/>
    </source>
</evidence>
<evidence type="ECO:0000256" key="7">
    <source>
        <dbReference type="ARBA" id="ARBA00009320"/>
    </source>
</evidence>
<name>A0A395H9Y8_9EURO</name>
<comment type="catalytic activity">
    <reaction evidence="1">
        <text>a 2-oxocarboxylate + H(+) = an aldehyde + CO2</text>
        <dbReference type="Rhea" id="RHEA:11628"/>
        <dbReference type="ChEBI" id="CHEBI:15378"/>
        <dbReference type="ChEBI" id="CHEBI:16526"/>
        <dbReference type="ChEBI" id="CHEBI:17478"/>
        <dbReference type="ChEBI" id="CHEBI:35179"/>
        <dbReference type="EC" id="4.1.1.1"/>
    </reaction>
</comment>
<dbReference type="GO" id="GO:0030976">
    <property type="term" value="F:thiamine pyrophosphate binding"/>
    <property type="evidence" value="ECO:0007669"/>
    <property type="project" value="InterPro"/>
</dbReference>
<dbReference type="EC" id="4.1.1.1" evidence="8"/>
<evidence type="ECO:0000256" key="6">
    <source>
        <dbReference type="ARBA" id="ARBA00008072"/>
    </source>
</evidence>
<proteinExistence type="inferred from homology"/>
<dbReference type="CDD" id="cd07038">
    <property type="entry name" value="TPP_PYR_PDC_IPDC_like"/>
    <property type="match status" value="1"/>
</dbReference>
<dbReference type="InterPro" id="IPR012110">
    <property type="entry name" value="PDC/IPDC-like"/>
</dbReference>
<evidence type="ECO:0000256" key="19">
    <source>
        <dbReference type="RuleBase" id="RU004516"/>
    </source>
</evidence>
<dbReference type="SUPFAM" id="SSF51735">
    <property type="entry name" value="NAD(P)-binding Rossmann-fold domains"/>
    <property type="match status" value="1"/>
</dbReference>
<dbReference type="OrthoDB" id="3970464at2759"/>
<dbReference type="PANTHER" id="PTHR43452:SF1">
    <property type="entry name" value="PYRUVATE DECARBOXYLASE C186.09-RELATED"/>
    <property type="match status" value="1"/>
</dbReference>
<evidence type="ECO:0000259" key="22">
    <source>
        <dbReference type="SMART" id="SM00829"/>
    </source>
</evidence>
<dbReference type="SUPFAM" id="SSF56752">
    <property type="entry name" value="D-aminoacid aminotransferase-like PLP-dependent enzymes"/>
    <property type="match status" value="1"/>
</dbReference>
<gene>
    <name evidence="23" type="ORF">BO80DRAFT_441954</name>
</gene>
<evidence type="ECO:0000256" key="11">
    <source>
        <dbReference type="ARBA" id="ARBA00022793"/>
    </source>
</evidence>
<sequence>MAQTQTMLYSQLLEHHRTSNRGHRNHAVPSPGPDEVLVSLKFSGLCHSSLHSWKGNLSTRKRNCVDGHEGTGIITAIGNEVNGLRVGDHVGVQWINKTCGICDADKRSDFASCPHARMTGYSVDGTFDEYCTIQACHAVRIPKQFPLDTVAPIICAGTTCFRAVQESGAEAGDTVAIVGPPGGLGSLTCQYAKARGCRVLAISSGEDSELLYKQKIGVDFYEDYRSPKNVAAEVQGITGGGPDAAILIEGTETLLKSALQYVRPRGTVVVVGLPPGAPVGMDLSNLMSKMAHIKVSPVGGTREQIEEAMHILIKERFYQPCHVLGLDQLPQTLKIMQRDNPKEISPEATLAYGGQLLGEAVIKIPDSEIIPMHQKPVEPPKPQPTFYQKNYNIGTFLAYRMEELGICEYFVVPGDSNLFLLDNLLKNPNLRMVGCCNELNAGYAADGYARLSPTRIAVVVVPYIVGSLSVLNAVSGACSQNIKLIVLAGCPATNLLDSGKFLHHTPTTRNKDQGLQAFQGVTATSVRLESAETAVDVLDETIGKCLDSSLPVYIEVPNDLASAACAHPSPLGRKVGARSDPHMLKEAVDTITDIWNSSHKPVLILGSFARRSLYHDHVELLADKLGCAVLCQPDGRCIKESHPQYCGQFWAGMTNPEGEHFVMDSDLWLVIGGNWSELHTLRADVNQEKHRMISVGKDWVELPDGRCIEPVKIRTLVAHLIQSDMDSKNESVPRPKPVLGCLPPDGPENLQAPVTLKSVMSGIQELIKEYDTLLCDAGESWFVANHILLPPGADCQIQFPYCSIGWALPAGFGAQLGRTRGRSIILIGDGGFQMTAQELSTMIYQKVNPVIFVFNNLGYKIETAVHDGPYNYIANWDYAKLASVLSAKPHSPSHNPYAREAEDELEGNSLMFSMQVRTREDLKLVLNRVDEEPDKLAFIELCIQPDDKTSELEQLGNMVAKQYTKEQSETESPATETDKETKADPKDVPSYYSGISSACFEKSVPKRPNKAPVPLSHEIDGENDHKDLLASRLSITFSSDPKPLPAPDTPEAAPYRACTDHMIQARWTAEKGWESPGLVPYGSLPISPIASTLHYSTQCFEGMKVYRGYDGKLRLFRPTLNCERMLSSAERICLPRFDPHELLLLIHAICAVEAPKWLAEDRAGQCLYIRPAFLGTSEGLGLNTPQEALLYIVLSYALSPSAGPSSTPKALRLWSSTENMVRAWPGGTGHVKVGANYGPSVPAQNKAHKLGYDQVLWLFGQDRQVTESGAANFFVIWETIDGRLQLVTAPLQDQLVLPGVTRRSILELARERLSDGPLQVDTDDGSSQTVDPLEVVEERFTINDIIDAANQGRLREAFSAGTAYFIAPISCIAHGTHEVDIPVDSVPYVSVLRQWLSDIMYGKEKSPWTEVVEEYVA</sequence>
<keyword evidence="15" id="KW-0560">Oxidoreductase</keyword>
<evidence type="ECO:0000313" key="23">
    <source>
        <dbReference type="EMBL" id="RAL04490.1"/>
    </source>
</evidence>
<evidence type="ECO:0000256" key="15">
    <source>
        <dbReference type="ARBA" id="ARBA00023002"/>
    </source>
</evidence>
<dbReference type="SUPFAM" id="SSF50129">
    <property type="entry name" value="GroES-like"/>
    <property type="match status" value="1"/>
</dbReference>
<dbReference type="Gene3D" id="3.30.470.10">
    <property type="match status" value="1"/>
</dbReference>
<dbReference type="Gene3D" id="3.90.180.10">
    <property type="entry name" value="Medium-chain alcohol dehydrogenases, catalytic domain"/>
    <property type="match status" value="1"/>
</dbReference>
<dbReference type="EMBL" id="KZ824424">
    <property type="protein sequence ID" value="RAL04490.1"/>
    <property type="molecule type" value="Genomic_DNA"/>
</dbReference>
<evidence type="ECO:0000256" key="21">
    <source>
        <dbReference type="SAM" id="MobiDB-lite"/>
    </source>
</evidence>
<dbReference type="VEuPathDB" id="FungiDB:BO80DRAFT_441954"/>
<comment type="cofactor">
    <cofactor evidence="3 20">
        <name>Zn(2+)</name>
        <dbReference type="ChEBI" id="CHEBI:29105"/>
    </cofactor>
</comment>
<dbReference type="Gene3D" id="3.20.10.10">
    <property type="entry name" value="D-amino Acid Aminotransferase, subunit A, domain 2"/>
    <property type="match status" value="1"/>
</dbReference>
<comment type="cofactor">
    <cofactor evidence="4">
        <name>thiamine diphosphate</name>
        <dbReference type="ChEBI" id="CHEBI:58937"/>
    </cofactor>
</comment>
<dbReference type="InterPro" id="IPR012001">
    <property type="entry name" value="Thiamin_PyroP_enz_TPP-bd_dom"/>
</dbReference>
<dbReference type="GeneID" id="37226100"/>
<dbReference type="InterPro" id="IPR043132">
    <property type="entry name" value="BCAT-like_C"/>
</dbReference>
<comment type="similarity">
    <text evidence="6 20">Belongs to the zinc-containing alcohol dehydrogenase family.</text>
</comment>
<dbReference type="InterPro" id="IPR012000">
    <property type="entry name" value="Thiamin_PyroP_enz_cen_dom"/>
</dbReference>
<organism evidence="23 24">
    <name type="scientific">Aspergillus ibericus CBS 121593</name>
    <dbReference type="NCBI Taxonomy" id="1448316"/>
    <lineage>
        <taxon>Eukaryota</taxon>
        <taxon>Fungi</taxon>
        <taxon>Dikarya</taxon>
        <taxon>Ascomycota</taxon>
        <taxon>Pezizomycotina</taxon>
        <taxon>Eurotiomycetes</taxon>
        <taxon>Eurotiomycetidae</taxon>
        <taxon>Eurotiales</taxon>
        <taxon>Aspergillaceae</taxon>
        <taxon>Aspergillus</taxon>
        <taxon>Aspergillus subgen. Circumdati</taxon>
    </lineage>
</organism>
<evidence type="ECO:0000256" key="10">
    <source>
        <dbReference type="ARBA" id="ARBA00022723"/>
    </source>
</evidence>
<dbReference type="Gene3D" id="3.40.50.1220">
    <property type="entry name" value="TPP-binding domain"/>
    <property type="match status" value="1"/>
</dbReference>
<dbReference type="GO" id="GO:0000287">
    <property type="term" value="F:magnesium ion binding"/>
    <property type="evidence" value="ECO:0007669"/>
    <property type="project" value="InterPro"/>
</dbReference>
<keyword evidence="11" id="KW-0210">Decarboxylase</keyword>
<evidence type="ECO:0000256" key="20">
    <source>
        <dbReference type="RuleBase" id="RU361277"/>
    </source>
</evidence>
<dbReference type="GO" id="GO:0004737">
    <property type="term" value="F:pyruvate decarboxylase activity"/>
    <property type="evidence" value="ECO:0007669"/>
    <property type="project" value="UniProtKB-EC"/>
</dbReference>
<dbReference type="InterPro" id="IPR036291">
    <property type="entry name" value="NAD(P)-bd_dom_sf"/>
</dbReference>
<dbReference type="RefSeq" id="XP_025578817.1">
    <property type="nucleotide sequence ID" value="XM_025721235.1"/>
</dbReference>
<dbReference type="Pfam" id="PF02775">
    <property type="entry name" value="TPP_enzyme_C"/>
    <property type="match status" value="1"/>
</dbReference>
<dbReference type="Pfam" id="PF08240">
    <property type="entry name" value="ADH_N"/>
    <property type="match status" value="1"/>
</dbReference>
<dbReference type="InterPro" id="IPR029061">
    <property type="entry name" value="THDP-binding"/>
</dbReference>
<dbReference type="InterPro" id="IPR011032">
    <property type="entry name" value="GroES-like_sf"/>
</dbReference>
<evidence type="ECO:0000256" key="2">
    <source>
        <dbReference type="ARBA" id="ARBA00001933"/>
    </source>
</evidence>
<dbReference type="Gene3D" id="3.40.50.970">
    <property type="match status" value="2"/>
</dbReference>
<dbReference type="CDD" id="cd02005">
    <property type="entry name" value="TPP_PDC_IPDC"/>
    <property type="match status" value="1"/>
</dbReference>
<evidence type="ECO:0000256" key="8">
    <source>
        <dbReference type="ARBA" id="ARBA00013202"/>
    </source>
</evidence>
<protein>
    <recommendedName>
        <fullName evidence="9">Pyruvate decarboxylase</fullName>
        <ecNumber evidence="8">4.1.1.1</ecNumber>
    </recommendedName>
</protein>
<evidence type="ECO:0000313" key="24">
    <source>
        <dbReference type="Proteomes" id="UP000249402"/>
    </source>
</evidence>
<dbReference type="InterPro" id="IPR036038">
    <property type="entry name" value="Aminotransferase-like"/>
</dbReference>
<dbReference type="GO" id="GO:0005829">
    <property type="term" value="C:cytosol"/>
    <property type="evidence" value="ECO:0007669"/>
    <property type="project" value="TreeGrafter"/>
</dbReference>
<evidence type="ECO:0000256" key="14">
    <source>
        <dbReference type="ARBA" id="ARBA00022898"/>
    </source>
</evidence>
<evidence type="ECO:0000256" key="5">
    <source>
        <dbReference type="ARBA" id="ARBA00007812"/>
    </source>
</evidence>
<dbReference type="SUPFAM" id="SSF52518">
    <property type="entry name" value="Thiamin diphosphate-binding fold (THDP-binding)"/>
    <property type="match status" value="2"/>
</dbReference>
<keyword evidence="13" id="KW-0460">Magnesium</keyword>
<dbReference type="PANTHER" id="PTHR43452">
    <property type="entry name" value="PYRUVATE DECARBOXYLASE"/>
    <property type="match status" value="1"/>
</dbReference>
<dbReference type="InterPro" id="IPR020843">
    <property type="entry name" value="ER"/>
</dbReference>
<dbReference type="Pfam" id="PF02776">
    <property type="entry name" value="TPP_enzyme_N"/>
    <property type="match status" value="1"/>
</dbReference>
<evidence type="ECO:0000256" key="17">
    <source>
        <dbReference type="ARBA" id="ARBA00023052"/>
    </source>
</evidence>
<evidence type="ECO:0000256" key="3">
    <source>
        <dbReference type="ARBA" id="ARBA00001947"/>
    </source>
</evidence>
<feature type="region of interest" description="Disordered" evidence="21">
    <location>
        <begin position="962"/>
        <end position="988"/>
    </location>
</feature>
<dbReference type="PROSITE" id="PS00059">
    <property type="entry name" value="ADH_ZINC"/>
    <property type="match status" value="1"/>
</dbReference>
<evidence type="ECO:0000256" key="12">
    <source>
        <dbReference type="ARBA" id="ARBA00022833"/>
    </source>
</evidence>
<dbReference type="Pfam" id="PF00107">
    <property type="entry name" value="ADH_zinc_N"/>
    <property type="match status" value="1"/>
</dbReference>
<keyword evidence="18" id="KW-0456">Lyase</keyword>
<keyword evidence="16" id="KW-0520">NAD</keyword>
<dbReference type="InterPro" id="IPR018300">
    <property type="entry name" value="Aminotrans_IV_CS"/>
</dbReference>
<dbReference type="Pfam" id="PF00205">
    <property type="entry name" value="TPP_enzyme_M"/>
    <property type="match status" value="1"/>
</dbReference>
<dbReference type="Proteomes" id="UP000249402">
    <property type="component" value="Unassembled WGS sequence"/>
</dbReference>
<accession>A0A395H9Y8</accession>
<keyword evidence="10 20" id="KW-0479">Metal-binding</keyword>
<evidence type="ECO:0000256" key="4">
    <source>
        <dbReference type="ARBA" id="ARBA00001964"/>
    </source>
</evidence>
<dbReference type="Gene3D" id="3.40.50.720">
    <property type="entry name" value="NAD(P)-binding Rossmann-like Domain"/>
    <property type="match status" value="1"/>
</dbReference>
<dbReference type="InterPro" id="IPR047213">
    <property type="entry name" value="TPP_PYR_PDC_IPDC-like"/>
</dbReference>
<dbReference type="InterPro" id="IPR043131">
    <property type="entry name" value="BCAT-like_N"/>
</dbReference>
<dbReference type="InterPro" id="IPR001544">
    <property type="entry name" value="Aminotrans_IV"/>
</dbReference>
<evidence type="ECO:0000256" key="9">
    <source>
        <dbReference type="ARBA" id="ARBA00014422"/>
    </source>
</evidence>
<dbReference type="InterPro" id="IPR029035">
    <property type="entry name" value="DHS-like_NAD/FAD-binding_dom"/>
</dbReference>
<dbReference type="InterPro" id="IPR002328">
    <property type="entry name" value="ADH_Zn_CS"/>
</dbReference>
<dbReference type="GO" id="GO:0004022">
    <property type="term" value="F:alcohol dehydrogenase (NAD+) activity"/>
    <property type="evidence" value="ECO:0007669"/>
    <property type="project" value="UniProtKB-ARBA"/>
</dbReference>
<comment type="cofactor">
    <cofactor evidence="2 19">
        <name>pyridoxal 5'-phosphate</name>
        <dbReference type="ChEBI" id="CHEBI:597326"/>
    </cofactor>
</comment>
<keyword evidence="12 20" id="KW-0862">Zinc</keyword>
<dbReference type="InterPro" id="IPR011766">
    <property type="entry name" value="TPP_enzyme_TPP-bd"/>
</dbReference>
<keyword evidence="24" id="KW-1185">Reference proteome</keyword>
<dbReference type="InterPro" id="IPR047214">
    <property type="entry name" value="TPP_PDC_IPDC"/>
</dbReference>
<dbReference type="FunFam" id="3.40.50.720:FF:000039">
    <property type="entry name" value="Alcohol dehydrogenase AdhP"/>
    <property type="match status" value="1"/>
</dbReference>
<dbReference type="FunFam" id="3.40.50.970:FF:000024">
    <property type="entry name" value="Pyruvate decarboxylase isozyme"/>
    <property type="match status" value="1"/>
</dbReference>
<feature type="domain" description="Enoyl reductase (ER)" evidence="22">
    <location>
        <begin position="11"/>
        <end position="362"/>
    </location>
</feature>
<dbReference type="SUPFAM" id="SSF52467">
    <property type="entry name" value="DHS-like NAD/FAD-binding domain"/>
    <property type="match status" value="1"/>
</dbReference>
<comment type="similarity">
    <text evidence="5">Belongs to the TPP enzyme family.</text>
</comment>
<keyword evidence="14 19" id="KW-0663">Pyridoxal phosphate</keyword>
<dbReference type="PROSITE" id="PS00770">
    <property type="entry name" value="AA_TRANSFER_CLASS_4"/>
    <property type="match status" value="1"/>
</dbReference>
<dbReference type="GO" id="GO:0008270">
    <property type="term" value="F:zinc ion binding"/>
    <property type="evidence" value="ECO:0007669"/>
    <property type="project" value="InterPro"/>
</dbReference>
<reference evidence="23 24" key="1">
    <citation type="submission" date="2018-02" db="EMBL/GenBank/DDBJ databases">
        <title>The genomes of Aspergillus section Nigri reveals drivers in fungal speciation.</title>
        <authorList>
            <consortium name="DOE Joint Genome Institute"/>
            <person name="Vesth T.C."/>
            <person name="Nybo J."/>
            <person name="Theobald S."/>
            <person name="Brandl J."/>
            <person name="Frisvad J.C."/>
            <person name="Nielsen K.F."/>
            <person name="Lyhne E.K."/>
            <person name="Kogle M.E."/>
            <person name="Kuo A."/>
            <person name="Riley R."/>
            <person name="Clum A."/>
            <person name="Nolan M."/>
            <person name="Lipzen A."/>
            <person name="Salamov A."/>
            <person name="Henrissat B."/>
            <person name="Wiebenga A."/>
            <person name="De vries R.P."/>
            <person name="Grigoriev I.V."/>
            <person name="Mortensen U.H."/>
            <person name="Andersen M.R."/>
            <person name="Baker S.E."/>
        </authorList>
    </citation>
    <scope>NUCLEOTIDE SEQUENCE [LARGE SCALE GENOMIC DNA]</scope>
    <source>
        <strain evidence="23 24">CBS 121593</strain>
    </source>
</reference>
<evidence type="ECO:0000256" key="18">
    <source>
        <dbReference type="ARBA" id="ARBA00023239"/>
    </source>
</evidence>
<evidence type="ECO:0000256" key="1">
    <source>
        <dbReference type="ARBA" id="ARBA00001041"/>
    </source>
</evidence>
<dbReference type="SMART" id="SM00829">
    <property type="entry name" value="PKS_ER"/>
    <property type="match status" value="1"/>
</dbReference>